<dbReference type="InterPro" id="IPR036700">
    <property type="entry name" value="BOBF_sf"/>
</dbReference>
<evidence type="ECO:0000313" key="1">
    <source>
        <dbReference type="EMBL" id="MEP0867456.1"/>
    </source>
</evidence>
<sequence>MEKTLLKSMEMMPLKTRVLQLTTATLLLGGLFSCGKLPQSGFGIFSNPVPVTKIGDIQQNQQGDSTVYLQGKVGSPAPMLGSGAYELQDPTGKIWVLSSEMLPVEGDEVLIQGKVQYQSIPVAGKDLGEVYLQQLQQLERTPAKKGSPILPEGSYEQQ</sequence>
<dbReference type="Proteomes" id="UP001442494">
    <property type="component" value="Unassembled WGS sequence"/>
</dbReference>
<dbReference type="SUPFAM" id="SSF101756">
    <property type="entry name" value="Hypothetical protein YgiW"/>
    <property type="match status" value="1"/>
</dbReference>
<dbReference type="RefSeq" id="WP_199295258.1">
    <property type="nucleotide sequence ID" value="NZ_JAMPKK010000071.1"/>
</dbReference>
<dbReference type="EMBL" id="JAMPKK010000071">
    <property type="protein sequence ID" value="MEP0867456.1"/>
    <property type="molecule type" value="Genomic_DNA"/>
</dbReference>
<reference evidence="1 2" key="1">
    <citation type="submission" date="2022-04" db="EMBL/GenBank/DDBJ databases">
        <title>Positive selection, recombination, and allopatry shape intraspecific diversity of widespread and dominant cyanobacteria.</title>
        <authorList>
            <person name="Wei J."/>
            <person name="Shu W."/>
            <person name="Hu C."/>
        </authorList>
    </citation>
    <scope>NUCLEOTIDE SEQUENCE [LARGE SCALE GENOMIC DNA]</scope>
    <source>
        <strain evidence="1 2">GB2-A5</strain>
    </source>
</reference>
<accession>A0ABV0JXR6</accession>
<gene>
    <name evidence="1" type="ORF">NDI37_23685</name>
</gene>
<evidence type="ECO:0000313" key="2">
    <source>
        <dbReference type="Proteomes" id="UP001442494"/>
    </source>
</evidence>
<comment type="caution">
    <text evidence="1">The sequence shown here is derived from an EMBL/GenBank/DDBJ whole genome shotgun (WGS) entry which is preliminary data.</text>
</comment>
<evidence type="ECO:0008006" key="3">
    <source>
        <dbReference type="Google" id="ProtNLM"/>
    </source>
</evidence>
<proteinExistence type="predicted"/>
<dbReference type="PROSITE" id="PS51257">
    <property type="entry name" value="PROKAR_LIPOPROTEIN"/>
    <property type="match status" value="1"/>
</dbReference>
<keyword evidence="2" id="KW-1185">Reference proteome</keyword>
<protein>
    <recommendedName>
        <fullName evidence="3">DNA-binding protein</fullName>
    </recommendedName>
</protein>
<name>A0ABV0JXR6_9CYAN</name>
<organism evidence="1 2">
    <name type="scientific">Funiculus sociatus GB2-A5</name>
    <dbReference type="NCBI Taxonomy" id="2933946"/>
    <lineage>
        <taxon>Bacteria</taxon>
        <taxon>Bacillati</taxon>
        <taxon>Cyanobacteriota</taxon>
        <taxon>Cyanophyceae</taxon>
        <taxon>Coleofasciculales</taxon>
        <taxon>Coleofasciculaceae</taxon>
        <taxon>Funiculus</taxon>
    </lineage>
</organism>